<reference evidence="3" key="1">
    <citation type="submission" date="2022-08" db="EMBL/GenBank/DDBJ databases">
        <authorList>
            <person name="Dzunkova M."/>
            <person name="La Clair J."/>
            <person name="Tyml T."/>
            <person name="Doud D."/>
            <person name="Schulz F."/>
            <person name="Piquer S."/>
            <person name="Porcel Sanchis D."/>
            <person name="Osborn A."/>
            <person name="Robinson D."/>
            <person name="Louie K.B."/>
            <person name="Bowen B.P."/>
            <person name="Bowers R."/>
            <person name="Lee J."/>
            <person name="Arnau Llombart V."/>
            <person name="Diaz Villanueva W."/>
            <person name="Gosliner T."/>
            <person name="Northen T."/>
            <person name="Cheng J.-F."/>
            <person name="Burkart M.D."/>
            <person name="Woyke T."/>
        </authorList>
    </citation>
    <scope>NUCLEOTIDE SEQUENCE</scope>
    <source>
        <strain evidence="3">Df01</strain>
    </source>
</reference>
<dbReference type="Gene3D" id="3.30.9.10">
    <property type="entry name" value="D-Amino Acid Oxidase, subunit A, domain 2"/>
    <property type="match status" value="1"/>
</dbReference>
<dbReference type="EMBL" id="JANQAO010000001">
    <property type="protein sequence ID" value="MDM5147155.1"/>
    <property type="molecule type" value="Genomic_DNA"/>
</dbReference>
<keyword evidence="1" id="KW-0560">Oxidoreductase</keyword>
<dbReference type="SUPFAM" id="SSF54373">
    <property type="entry name" value="FAD-linked reductases, C-terminal domain"/>
    <property type="match status" value="1"/>
</dbReference>
<reference evidence="3" key="2">
    <citation type="journal article" date="2023" name="Microbiome">
        <title>Synthase-selected sorting approach identifies a beta-lactone synthase in a nudibranch symbiotic bacterium.</title>
        <authorList>
            <person name="Dzunkova M."/>
            <person name="La Clair J.J."/>
            <person name="Tyml T."/>
            <person name="Doud D."/>
            <person name="Schulz F."/>
            <person name="Piquer-Esteban S."/>
            <person name="Porcel Sanchis D."/>
            <person name="Osborn A."/>
            <person name="Robinson D."/>
            <person name="Louie K.B."/>
            <person name="Bowen B.P."/>
            <person name="Bowers R.M."/>
            <person name="Lee J."/>
            <person name="Arnau V."/>
            <person name="Diaz-Villanueva W."/>
            <person name="Stepanauskas R."/>
            <person name="Gosliner T."/>
            <person name="Date S.V."/>
            <person name="Northen T.R."/>
            <person name="Cheng J.F."/>
            <person name="Burkart M.D."/>
            <person name="Woyke T."/>
        </authorList>
    </citation>
    <scope>NUCLEOTIDE SEQUENCE</scope>
    <source>
        <strain evidence="3">Df01</strain>
    </source>
</reference>
<dbReference type="Proteomes" id="UP001168167">
    <property type="component" value="Unassembled WGS sequence"/>
</dbReference>
<dbReference type="SUPFAM" id="SSF51971">
    <property type="entry name" value="Nucleotide-binding domain"/>
    <property type="match status" value="1"/>
</dbReference>
<proteinExistence type="predicted"/>
<organism evidence="3 4">
    <name type="scientific">Candidatus Doriopsillibacter californiensis</name>
    <dbReference type="NCBI Taxonomy" id="2970740"/>
    <lineage>
        <taxon>Bacteria</taxon>
        <taxon>Pseudomonadati</taxon>
        <taxon>Pseudomonadota</taxon>
        <taxon>Gammaproteobacteria</taxon>
        <taxon>Candidatus Tethybacterales</taxon>
        <taxon>Candidatus Persebacteraceae</taxon>
        <taxon>Candidatus Doriopsillibacter</taxon>
    </lineage>
</organism>
<feature type="domain" description="FAD dependent oxidoreductase" evidence="2">
    <location>
        <begin position="6"/>
        <end position="332"/>
    </location>
</feature>
<evidence type="ECO:0000259" key="2">
    <source>
        <dbReference type="Pfam" id="PF01266"/>
    </source>
</evidence>
<sequence>MSGQADYVIIGGGLVGMLTALELYKTGARIVVADAGIPQASWAAGGILSPLPPWGYADAVSELIKTSVTMLFSIINEVQKLSGIDCNWNRAGMLVLPSKNSQRLAAWRKENYSTAVPVRWLAPLLATDGYGEWLPAIAQLQPRLLLKALRYTLRQYGVAFYPAVQQVEVSGDRAKVVRLQDGSILQGSAYVLCAGAASEALCPPPAPPVTPMRGQILLYAPDKPLLCTVLREEDGLYLSPRSDGLLVGSTCEDVGFDNRTTAVVIAALHRRACELFPALRRTPPINAWSGLRPMLHDNIPVIDRHPKLCNFYLNTGHSRYGISMAPAAARRLLAVMRREGDPGAYAFRNDWTSSIRNGRS</sequence>
<comment type="caution">
    <text evidence="3">The sequence shown here is derived from an EMBL/GenBank/DDBJ whole genome shotgun (WGS) entry which is preliminary data.</text>
</comment>
<name>A0ABT7QKF1_9GAMM</name>
<evidence type="ECO:0000256" key="1">
    <source>
        <dbReference type="ARBA" id="ARBA00023002"/>
    </source>
</evidence>
<keyword evidence="4" id="KW-1185">Reference proteome</keyword>
<dbReference type="PANTHER" id="PTHR13847">
    <property type="entry name" value="SARCOSINE DEHYDROGENASE-RELATED"/>
    <property type="match status" value="1"/>
</dbReference>
<protein>
    <submittedName>
        <fullName evidence="3">FAD-dependent oxidoreductase</fullName>
    </submittedName>
</protein>
<gene>
    <name evidence="3" type="ORF">NQX30_02015</name>
</gene>
<evidence type="ECO:0000313" key="3">
    <source>
        <dbReference type="EMBL" id="MDM5147155.1"/>
    </source>
</evidence>
<evidence type="ECO:0000313" key="4">
    <source>
        <dbReference type="Proteomes" id="UP001168167"/>
    </source>
</evidence>
<accession>A0ABT7QKF1</accession>
<dbReference type="Pfam" id="PF01266">
    <property type="entry name" value="DAO"/>
    <property type="match status" value="1"/>
</dbReference>
<dbReference type="PANTHER" id="PTHR13847:SF289">
    <property type="entry name" value="GLYCINE OXIDASE"/>
    <property type="match status" value="1"/>
</dbReference>
<dbReference type="InterPro" id="IPR006076">
    <property type="entry name" value="FAD-dep_OxRdtase"/>
</dbReference>
<dbReference type="Gene3D" id="3.50.50.60">
    <property type="entry name" value="FAD/NAD(P)-binding domain"/>
    <property type="match status" value="1"/>
</dbReference>
<dbReference type="InterPro" id="IPR036188">
    <property type="entry name" value="FAD/NAD-bd_sf"/>
</dbReference>